<dbReference type="OrthoDB" id="5082282at2759"/>
<reference evidence="2" key="1">
    <citation type="submission" date="2021-07" db="EMBL/GenBank/DDBJ databases">
        <authorList>
            <person name="Branca A.L. A."/>
        </authorList>
    </citation>
    <scope>NUCLEOTIDE SEQUENCE</scope>
</reference>
<dbReference type="AlphaFoldDB" id="A0A9W4JIN0"/>
<proteinExistence type="predicted"/>
<accession>A0A9W4JIN0</accession>
<gene>
    <name evidence="2" type="ORF">PSALAMII_LOCUS8173</name>
</gene>
<dbReference type="EMBL" id="CAJVPA010000206">
    <property type="protein sequence ID" value="CAG8401585.1"/>
    <property type="molecule type" value="Genomic_DNA"/>
</dbReference>
<name>A0A9W4JIN0_9EURO</name>
<sequence>MHSGVDEMPGNHTPSRVPPHHQQSKFVDSGYGSSAPGKSVATNDKDQIRNKPPQLTSGITSWPRQHDMEIVFTADGEAAGEAIESLAQIEEEGSIYSTASSVTGSSKIAYVKSIAKAISERLKINITQDDIQEQVCKAMPALLKDLSLSIGENAESSLDLDLMYFIRKNRK</sequence>
<organism evidence="2 3">
    <name type="scientific">Penicillium salamii</name>
    <dbReference type="NCBI Taxonomy" id="1612424"/>
    <lineage>
        <taxon>Eukaryota</taxon>
        <taxon>Fungi</taxon>
        <taxon>Dikarya</taxon>
        <taxon>Ascomycota</taxon>
        <taxon>Pezizomycotina</taxon>
        <taxon>Eurotiomycetes</taxon>
        <taxon>Eurotiomycetidae</taxon>
        <taxon>Eurotiales</taxon>
        <taxon>Aspergillaceae</taxon>
        <taxon>Penicillium</taxon>
    </lineage>
</organism>
<feature type="region of interest" description="Disordered" evidence="1">
    <location>
        <begin position="1"/>
        <end position="60"/>
    </location>
</feature>
<comment type="caution">
    <text evidence="2">The sequence shown here is derived from an EMBL/GenBank/DDBJ whole genome shotgun (WGS) entry which is preliminary data.</text>
</comment>
<evidence type="ECO:0000313" key="3">
    <source>
        <dbReference type="Proteomes" id="UP001152646"/>
    </source>
</evidence>
<protein>
    <submittedName>
        <fullName evidence="2">Uncharacterized protein</fullName>
    </submittedName>
</protein>
<evidence type="ECO:0000313" key="2">
    <source>
        <dbReference type="EMBL" id="CAG8401585.1"/>
    </source>
</evidence>
<evidence type="ECO:0000256" key="1">
    <source>
        <dbReference type="SAM" id="MobiDB-lite"/>
    </source>
</evidence>
<dbReference type="Proteomes" id="UP001152646">
    <property type="component" value="Unassembled WGS sequence"/>
</dbReference>